<dbReference type="OrthoDB" id="6627680at2759"/>
<accession>A0A6S7JTW4</accession>
<feature type="region of interest" description="Disordered" evidence="2">
    <location>
        <begin position="57"/>
        <end position="79"/>
    </location>
</feature>
<dbReference type="Gene3D" id="1.20.920.20">
    <property type="match status" value="1"/>
</dbReference>
<dbReference type="GO" id="GO:0045505">
    <property type="term" value="F:dynein intermediate chain binding"/>
    <property type="evidence" value="ECO:0007669"/>
    <property type="project" value="InterPro"/>
</dbReference>
<dbReference type="AlphaFoldDB" id="A0A6S7JTW4"/>
<dbReference type="PANTHER" id="PTHR45703:SF8">
    <property type="entry name" value="DYNEINS HEAVY CHAIN"/>
    <property type="match status" value="1"/>
</dbReference>
<proteinExistence type="predicted"/>
<keyword evidence="1" id="KW-0175">Coiled coil</keyword>
<reference evidence="4" key="1">
    <citation type="submission" date="2020-04" db="EMBL/GenBank/DDBJ databases">
        <authorList>
            <person name="Alioto T."/>
            <person name="Alioto T."/>
            <person name="Gomez Garrido J."/>
        </authorList>
    </citation>
    <scope>NUCLEOTIDE SEQUENCE</scope>
    <source>
        <strain evidence="4">A484AB</strain>
    </source>
</reference>
<comment type="caution">
    <text evidence="4">The sequence shown here is derived from an EMBL/GenBank/DDBJ whole genome shotgun (WGS) entry which is preliminary data.</text>
</comment>
<dbReference type="GO" id="GO:0030286">
    <property type="term" value="C:dynein complex"/>
    <property type="evidence" value="ECO:0007669"/>
    <property type="project" value="InterPro"/>
</dbReference>
<organism evidence="4 5">
    <name type="scientific">Paramuricea clavata</name>
    <name type="common">Red gorgonian</name>
    <name type="synonym">Violescent sea-whip</name>
    <dbReference type="NCBI Taxonomy" id="317549"/>
    <lineage>
        <taxon>Eukaryota</taxon>
        <taxon>Metazoa</taxon>
        <taxon>Cnidaria</taxon>
        <taxon>Anthozoa</taxon>
        <taxon>Octocorallia</taxon>
        <taxon>Malacalcyonacea</taxon>
        <taxon>Plexauridae</taxon>
        <taxon>Paramuricea</taxon>
    </lineage>
</organism>
<sequence>MDRHTWKAIQMIMSDSQKFSDALHGVSWQEGLSDDIVRSVEPFFAKNEVGELGQPLQGNIAKAGTPPGKVSPTTERRHSHGITVTAARYASEDAVILVEYVLALLEHTKRYRPYKRMLDYITELSAEQEEHERVVDDERYSEDDLQEEKPAESDPGPELTADDLPRLEEELQTLQDDFDKAVMVKYDLQDEVNASSERLRVAQELLQRLKDFEEDSRLFVVEYSSSEVLLSNCMSAAAFLTYCGPMGIDQRKKLVAYFTNASLKHGLPKESKQVFYDFPLCEYLNGKLALKMLQQSKALTDPLSLDNSCLVNQEETANTWPLICDPQHVAQSLVTALNQKKRRKLVADVEEQSSDQARMMVDHNPVIEDNITGLQDHQEDLQEAKTAEFCGQTSSTLTTNTPRKKRQRKVIEAKNKKISRLNKKLSKVIRNKKTQESALDDALKKLPPHLAGFVKLQFDLHTAKKHGRRYSPEMKSLAISLFHASGKAYRLLSKLFILPTRSSLLD</sequence>
<evidence type="ECO:0000313" key="5">
    <source>
        <dbReference type="Proteomes" id="UP001152795"/>
    </source>
</evidence>
<keyword evidence="5" id="KW-1185">Reference proteome</keyword>
<evidence type="ECO:0000256" key="2">
    <source>
        <dbReference type="SAM" id="MobiDB-lite"/>
    </source>
</evidence>
<feature type="compositionally biased region" description="Basic and acidic residues" evidence="2">
    <location>
        <begin position="128"/>
        <end position="138"/>
    </location>
</feature>
<protein>
    <recommendedName>
        <fullName evidence="3">THAP9-like helix-turn-helix domain-containing protein</fullName>
    </recommendedName>
</protein>
<dbReference type="GO" id="GO:0007018">
    <property type="term" value="P:microtubule-based movement"/>
    <property type="evidence" value="ECO:0007669"/>
    <property type="project" value="InterPro"/>
</dbReference>
<dbReference type="Pfam" id="PF12017">
    <property type="entry name" value="Tnp_P_element"/>
    <property type="match status" value="1"/>
</dbReference>
<feature type="domain" description="THAP9-like helix-turn-helix" evidence="3">
    <location>
        <begin position="442"/>
        <end position="504"/>
    </location>
</feature>
<evidence type="ECO:0000259" key="3">
    <source>
        <dbReference type="Pfam" id="PF12017"/>
    </source>
</evidence>
<dbReference type="Proteomes" id="UP001152795">
    <property type="component" value="Unassembled WGS sequence"/>
</dbReference>
<evidence type="ECO:0000313" key="4">
    <source>
        <dbReference type="EMBL" id="CAB4019882.1"/>
    </source>
</evidence>
<dbReference type="GO" id="GO:0051959">
    <property type="term" value="F:dynein light intermediate chain binding"/>
    <property type="evidence" value="ECO:0007669"/>
    <property type="project" value="InterPro"/>
</dbReference>
<evidence type="ECO:0000256" key="1">
    <source>
        <dbReference type="SAM" id="Coils"/>
    </source>
</evidence>
<dbReference type="EMBL" id="CACRXK020010670">
    <property type="protein sequence ID" value="CAB4019882.1"/>
    <property type="molecule type" value="Genomic_DNA"/>
</dbReference>
<dbReference type="InterPro" id="IPR026983">
    <property type="entry name" value="DHC"/>
</dbReference>
<feature type="coiled-coil region" evidence="1">
    <location>
        <begin position="404"/>
        <end position="431"/>
    </location>
</feature>
<dbReference type="PANTHER" id="PTHR45703">
    <property type="entry name" value="DYNEIN HEAVY CHAIN"/>
    <property type="match status" value="1"/>
</dbReference>
<name>A0A6S7JTW4_PARCT</name>
<feature type="region of interest" description="Disordered" evidence="2">
    <location>
        <begin position="127"/>
        <end position="162"/>
    </location>
</feature>
<dbReference type="InterPro" id="IPR021896">
    <property type="entry name" value="THAP9-like_HTH"/>
</dbReference>
<gene>
    <name evidence="4" type="ORF">PACLA_8A007287</name>
</gene>